<dbReference type="Pfam" id="PF00582">
    <property type="entry name" value="Usp"/>
    <property type="match status" value="1"/>
</dbReference>
<evidence type="ECO:0000313" key="4">
    <source>
        <dbReference type="Proteomes" id="UP000248553"/>
    </source>
</evidence>
<keyword evidence="4" id="KW-1185">Reference proteome</keyword>
<evidence type="ECO:0000256" key="1">
    <source>
        <dbReference type="ARBA" id="ARBA00008791"/>
    </source>
</evidence>
<dbReference type="Gene3D" id="3.40.50.12370">
    <property type="match status" value="1"/>
</dbReference>
<organism evidence="3 4">
    <name type="scientific">Hymenobacter edaphi</name>
    <dbReference type="NCBI Taxonomy" id="2211146"/>
    <lineage>
        <taxon>Bacteria</taxon>
        <taxon>Pseudomonadati</taxon>
        <taxon>Bacteroidota</taxon>
        <taxon>Cytophagia</taxon>
        <taxon>Cytophagales</taxon>
        <taxon>Hymenobacteraceae</taxon>
        <taxon>Hymenobacter</taxon>
    </lineage>
</organism>
<protein>
    <recommendedName>
        <fullName evidence="2">UspA domain-containing protein</fullName>
    </recommendedName>
</protein>
<dbReference type="OrthoDB" id="936242at2"/>
<dbReference type="SUPFAM" id="SSF52402">
    <property type="entry name" value="Adenine nucleotide alpha hydrolases-like"/>
    <property type="match status" value="1"/>
</dbReference>
<gene>
    <name evidence="3" type="ORF">DLM85_12445</name>
</gene>
<evidence type="ECO:0000259" key="2">
    <source>
        <dbReference type="Pfam" id="PF00582"/>
    </source>
</evidence>
<dbReference type="InterPro" id="IPR006015">
    <property type="entry name" value="Universal_stress_UspA"/>
</dbReference>
<feature type="domain" description="UspA" evidence="2">
    <location>
        <begin position="1"/>
        <end position="135"/>
    </location>
</feature>
<comment type="similarity">
    <text evidence="1">Belongs to the universal stress protein A family.</text>
</comment>
<dbReference type="RefSeq" id="WP_111478425.1">
    <property type="nucleotide sequence ID" value="NZ_QHKM01000003.1"/>
</dbReference>
<dbReference type="EMBL" id="QHKM01000003">
    <property type="protein sequence ID" value="RAK67004.1"/>
    <property type="molecule type" value="Genomic_DNA"/>
</dbReference>
<comment type="caution">
    <text evidence="3">The sequence shown here is derived from an EMBL/GenBank/DDBJ whole genome shotgun (WGS) entry which is preliminary data.</text>
</comment>
<dbReference type="CDD" id="cd00293">
    <property type="entry name" value="USP-like"/>
    <property type="match status" value="1"/>
</dbReference>
<dbReference type="Proteomes" id="UP000248553">
    <property type="component" value="Unassembled WGS sequence"/>
</dbReference>
<reference evidence="4" key="1">
    <citation type="submission" date="2018-05" db="EMBL/GenBank/DDBJ databases">
        <authorList>
            <person name="Nie L."/>
        </authorList>
    </citation>
    <scope>NUCLEOTIDE SEQUENCE [LARGE SCALE GENOMIC DNA]</scope>
    <source>
        <strain evidence="4">NL</strain>
    </source>
</reference>
<dbReference type="InterPro" id="IPR006016">
    <property type="entry name" value="UspA"/>
</dbReference>
<sequence length="295" mass="32449">MKTILVPLDLTAAAEPTVVYANKLAVRLGAEVVLLYCHHGALSEADSAAYQQRLLVLAERLRYVQLVRQDGRRIRYRVAVRAGCLHDHVQNVIDAYGAELLVMGLEHVDCGEAAIGGNHAARMAGLARCPVLVVPPGARALPQRAVFLADFGHLDAATLAPLVPLLQELKPQLQLVHFYQQLDLPALIRVKRGMQLMQRALPAIPLRSRLVLDDDPLEGIGEFCEATHAQLLLLAPTDAVLLDRFFDVCYTKTQAYHTRIPLLVLPRARHPQPTEDVCCEHCAQQLSAAPTQAVM</sequence>
<dbReference type="AlphaFoldDB" id="A0A328BM31"/>
<name>A0A328BM31_9BACT</name>
<proteinExistence type="inferred from homology"/>
<dbReference type="PRINTS" id="PR01438">
    <property type="entry name" value="UNVRSLSTRESS"/>
</dbReference>
<accession>A0A328BM31</accession>
<evidence type="ECO:0000313" key="3">
    <source>
        <dbReference type="EMBL" id="RAK67004.1"/>
    </source>
</evidence>